<dbReference type="AlphaFoldDB" id="A0A0E9PRF1"/>
<organism evidence="1">
    <name type="scientific">Anguilla anguilla</name>
    <name type="common">European freshwater eel</name>
    <name type="synonym">Muraena anguilla</name>
    <dbReference type="NCBI Taxonomy" id="7936"/>
    <lineage>
        <taxon>Eukaryota</taxon>
        <taxon>Metazoa</taxon>
        <taxon>Chordata</taxon>
        <taxon>Craniata</taxon>
        <taxon>Vertebrata</taxon>
        <taxon>Euteleostomi</taxon>
        <taxon>Actinopterygii</taxon>
        <taxon>Neopterygii</taxon>
        <taxon>Teleostei</taxon>
        <taxon>Anguilliformes</taxon>
        <taxon>Anguillidae</taxon>
        <taxon>Anguilla</taxon>
    </lineage>
</organism>
<dbReference type="EMBL" id="GBXM01102154">
    <property type="protein sequence ID" value="JAH06423.1"/>
    <property type="molecule type" value="Transcribed_RNA"/>
</dbReference>
<evidence type="ECO:0000313" key="1">
    <source>
        <dbReference type="EMBL" id="JAH06423.1"/>
    </source>
</evidence>
<protein>
    <submittedName>
        <fullName evidence="1">Uncharacterized protein</fullName>
    </submittedName>
</protein>
<reference evidence="1" key="2">
    <citation type="journal article" date="2015" name="Fish Shellfish Immunol.">
        <title>Early steps in the European eel (Anguilla anguilla)-Vibrio vulnificus interaction in the gills: Role of the RtxA13 toxin.</title>
        <authorList>
            <person name="Callol A."/>
            <person name="Pajuelo D."/>
            <person name="Ebbesson L."/>
            <person name="Teles M."/>
            <person name="MacKenzie S."/>
            <person name="Amaro C."/>
        </authorList>
    </citation>
    <scope>NUCLEOTIDE SEQUENCE</scope>
</reference>
<sequence>MGALVGSFSSPPKASERSKPCALAPIARLANNKIHKFNITVVDLYKDKEAISRTR</sequence>
<reference evidence="1" key="1">
    <citation type="submission" date="2014-11" db="EMBL/GenBank/DDBJ databases">
        <authorList>
            <person name="Amaro Gonzalez C."/>
        </authorList>
    </citation>
    <scope>NUCLEOTIDE SEQUENCE</scope>
</reference>
<accession>A0A0E9PRF1</accession>
<proteinExistence type="predicted"/>
<name>A0A0E9PRF1_ANGAN</name>